<dbReference type="Proteomes" id="UP001479520">
    <property type="component" value="Chromosome"/>
</dbReference>
<protein>
    <submittedName>
        <fullName evidence="1">Uncharacterized protein</fullName>
    </submittedName>
</protein>
<evidence type="ECO:0000313" key="2">
    <source>
        <dbReference type="Proteomes" id="UP001479520"/>
    </source>
</evidence>
<sequence length="107" mass="11880">MDFPDDAFGDPYDVHALPLRRPAQGYAVQMLDTDTLLDRHCGKFLPVRANALDALFPDFASAHAAAAAWTRAHCQRADEHRLAIVPASFDPVLERHVLIYGVLCQQP</sequence>
<accession>A0ABZ2XE59</accession>
<proteinExistence type="predicted"/>
<name>A0ABZ2XE59_9RHOO</name>
<organism evidence="1 2">
    <name type="scientific">Azonexus hydrophilus</name>
    <dbReference type="NCBI Taxonomy" id="418702"/>
    <lineage>
        <taxon>Bacteria</taxon>
        <taxon>Pseudomonadati</taxon>
        <taxon>Pseudomonadota</taxon>
        <taxon>Betaproteobacteria</taxon>
        <taxon>Rhodocyclales</taxon>
        <taxon>Azonexaceae</taxon>
        <taxon>Azonexus</taxon>
    </lineage>
</organism>
<reference evidence="1 2" key="1">
    <citation type="submission" date="2024-04" db="EMBL/GenBank/DDBJ databases">
        <title>Dissimilatory iodate-reducing microorganisms contribute to the enrichment of iodine in groundwater.</title>
        <authorList>
            <person name="Jiang Z."/>
        </authorList>
    </citation>
    <scope>NUCLEOTIDE SEQUENCE [LARGE SCALE GENOMIC DNA]</scope>
    <source>
        <strain evidence="1 2">NCP973</strain>
    </source>
</reference>
<dbReference type="RefSeq" id="WP_028994755.1">
    <property type="nucleotide sequence ID" value="NZ_CP151406.1"/>
</dbReference>
<keyword evidence="2" id="KW-1185">Reference proteome</keyword>
<evidence type="ECO:0000313" key="1">
    <source>
        <dbReference type="EMBL" id="WZJ20914.1"/>
    </source>
</evidence>
<dbReference type="EMBL" id="CP151406">
    <property type="protein sequence ID" value="WZJ20914.1"/>
    <property type="molecule type" value="Genomic_DNA"/>
</dbReference>
<gene>
    <name evidence="1" type="ORF">AADV58_13315</name>
</gene>